<keyword evidence="10" id="KW-1185">Reference proteome</keyword>
<proteinExistence type="inferred from homology"/>
<protein>
    <recommendedName>
        <fullName evidence="8">DDE Tnp4 domain-containing protein</fullName>
    </recommendedName>
</protein>
<dbReference type="eggNOG" id="KOG4585">
    <property type="taxonomic scope" value="Eukaryota"/>
</dbReference>
<dbReference type="InterPro" id="IPR027806">
    <property type="entry name" value="HARBI1_dom"/>
</dbReference>
<evidence type="ECO:0000256" key="5">
    <source>
        <dbReference type="ARBA" id="ARBA00022723"/>
    </source>
</evidence>
<comment type="cofactor">
    <cofactor evidence="1">
        <name>a divalent metal cation</name>
        <dbReference type="ChEBI" id="CHEBI:60240"/>
    </cofactor>
</comment>
<dbReference type="GO" id="GO:0046872">
    <property type="term" value="F:metal ion binding"/>
    <property type="evidence" value="ECO:0007669"/>
    <property type="project" value="UniProtKB-KW"/>
</dbReference>
<dbReference type="HOGENOM" id="CLU_018552_5_1_1"/>
<reference evidence="10" key="2">
    <citation type="journal article" date="2013" name="Nat. Genet.">
        <title>The draft genomes of soft-shell turtle and green sea turtle yield insights into the development and evolution of the turtle-specific body plan.</title>
        <authorList>
            <person name="Wang Z."/>
            <person name="Pascual-Anaya J."/>
            <person name="Zadissa A."/>
            <person name="Li W."/>
            <person name="Niimura Y."/>
            <person name="Huang Z."/>
            <person name="Li C."/>
            <person name="White S."/>
            <person name="Xiong Z."/>
            <person name="Fang D."/>
            <person name="Wang B."/>
            <person name="Ming Y."/>
            <person name="Chen Y."/>
            <person name="Zheng Y."/>
            <person name="Kuraku S."/>
            <person name="Pignatelli M."/>
            <person name="Herrero J."/>
            <person name="Beal K."/>
            <person name="Nozawa M."/>
            <person name="Li Q."/>
            <person name="Wang J."/>
            <person name="Zhang H."/>
            <person name="Yu L."/>
            <person name="Shigenobu S."/>
            <person name="Wang J."/>
            <person name="Liu J."/>
            <person name="Flicek P."/>
            <person name="Searle S."/>
            <person name="Wang J."/>
            <person name="Kuratani S."/>
            <person name="Yin Y."/>
            <person name="Aken B."/>
            <person name="Zhang G."/>
            <person name="Irie N."/>
        </authorList>
    </citation>
    <scope>NUCLEOTIDE SEQUENCE [LARGE SCALE GENOMIC DNA]</scope>
    <source>
        <strain evidence="10">Daiwa-1</strain>
    </source>
</reference>
<accession>K7EZC1</accession>
<comment type="subcellular location">
    <subcellularLocation>
        <location evidence="2">Nucleus</location>
    </subcellularLocation>
</comment>
<reference evidence="10" key="1">
    <citation type="submission" date="2011-10" db="EMBL/GenBank/DDBJ databases">
        <authorList>
            <consortium name="Soft-shell Turtle Genome Consortium"/>
        </authorList>
    </citation>
    <scope>NUCLEOTIDE SEQUENCE [LARGE SCALE GENOMIC DNA]</scope>
    <source>
        <strain evidence="10">Daiwa-1</strain>
    </source>
</reference>
<keyword evidence="5" id="KW-0479">Metal-binding</keyword>
<reference evidence="9" key="4">
    <citation type="submission" date="2025-09" db="UniProtKB">
        <authorList>
            <consortium name="Ensembl"/>
        </authorList>
    </citation>
    <scope>IDENTIFICATION</scope>
</reference>
<evidence type="ECO:0000256" key="7">
    <source>
        <dbReference type="ARBA" id="ARBA00023242"/>
    </source>
</evidence>
<dbReference type="GeneTree" id="ENSGT00940000163810"/>
<dbReference type="InterPro" id="IPR045249">
    <property type="entry name" value="HARBI1-like"/>
</dbReference>
<evidence type="ECO:0000313" key="10">
    <source>
        <dbReference type="Proteomes" id="UP000007267"/>
    </source>
</evidence>
<evidence type="ECO:0000256" key="1">
    <source>
        <dbReference type="ARBA" id="ARBA00001968"/>
    </source>
</evidence>
<dbReference type="GO" id="GO:0016787">
    <property type="term" value="F:hydrolase activity"/>
    <property type="evidence" value="ECO:0007669"/>
    <property type="project" value="UniProtKB-KW"/>
</dbReference>
<dbReference type="Pfam" id="PF13359">
    <property type="entry name" value="DDE_Tnp_4"/>
    <property type="match status" value="1"/>
</dbReference>
<organism evidence="9 10">
    <name type="scientific">Pelodiscus sinensis</name>
    <name type="common">Chinese softshell turtle</name>
    <name type="synonym">Trionyx sinensis</name>
    <dbReference type="NCBI Taxonomy" id="13735"/>
    <lineage>
        <taxon>Eukaryota</taxon>
        <taxon>Metazoa</taxon>
        <taxon>Chordata</taxon>
        <taxon>Craniata</taxon>
        <taxon>Vertebrata</taxon>
        <taxon>Euteleostomi</taxon>
        <taxon>Archelosauria</taxon>
        <taxon>Testudinata</taxon>
        <taxon>Testudines</taxon>
        <taxon>Cryptodira</taxon>
        <taxon>Trionychia</taxon>
        <taxon>Trionychidae</taxon>
        <taxon>Pelodiscus</taxon>
    </lineage>
</organism>
<dbReference type="GO" id="GO:0005634">
    <property type="term" value="C:nucleus"/>
    <property type="evidence" value="ECO:0007669"/>
    <property type="project" value="UniProtKB-SubCell"/>
</dbReference>
<keyword evidence="7" id="KW-0539">Nucleus</keyword>
<evidence type="ECO:0000256" key="4">
    <source>
        <dbReference type="ARBA" id="ARBA00022722"/>
    </source>
</evidence>
<name>K7EZC1_PELSI</name>
<evidence type="ECO:0000256" key="6">
    <source>
        <dbReference type="ARBA" id="ARBA00022801"/>
    </source>
</evidence>
<comment type="similarity">
    <text evidence="3">Belongs to the HARBI1 family.</text>
</comment>
<dbReference type="Ensembl" id="ENSPSIT00000001133.1">
    <property type="protein sequence ID" value="ENSPSIP00000001131.1"/>
    <property type="gene ID" value="ENSPSIG00000001133.1"/>
</dbReference>
<evidence type="ECO:0000256" key="3">
    <source>
        <dbReference type="ARBA" id="ARBA00006958"/>
    </source>
</evidence>
<dbReference type="Proteomes" id="UP000007267">
    <property type="component" value="Unassembled WGS sequence"/>
</dbReference>
<dbReference type="AlphaFoldDB" id="K7EZC1"/>
<reference evidence="9" key="3">
    <citation type="submission" date="2025-08" db="UniProtKB">
        <authorList>
            <consortium name="Ensembl"/>
        </authorList>
    </citation>
    <scope>IDENTIFICATION</scope>
</reference>
<dbReference type="PANTHER" id="PTHR22930:SF206">
    <property type="entry name" value="NUCLEASE HARBI1"/>
    <property type="match status" value="1"/>
</dbReference>
<evidence type="ECO:0000313" key="9">
    <source>
        <dbReference type="Ensembl" id="ENSPSIP00000001131.1"/>
    </source>
</evidence>
<evidence type="ECO:0000259" key="8">
    <source>
        <dbReference type="Pfam" id="PF13359"/>
    </source>
</evidence>
<dbReference type="EMBL" id="AGCU01010861">
    <property type="status" value="NOT_ANNOTATED_CDS"/>
    <property type="molecule type" value="Genomic_DNA"/>
</dbReference>
<sequence>MAGFAALGFPNCGGALDGTHIAIRAPPHRAAQFINRKGYFSMVLQALVDHRGQFSDICVGWSGRAHDARIFRNSYLYRRLQAGTFFPHRQFAVGDVHMPVCIVADAAYPLMPWLMKPYTGQLDASKEQFNARLNRARNQVECAFGRLKGRFRCLLTRLDMGETNIPEVVAACCVLHNLVERKGEAFLPGWGRAADAQERLFAQPRTAAIRQAHRSAVGIREALREQFSSGGH</sequence>
<dbReference type="OMA" id="CETHSEG"/>
<dbReference type="PANTHER" id="PTHR22930">
    <property type="match status" value="1"/>
</dbReference>
<evidence type="ECO:0000256" key="2">
    <source>
        <dbReference type="ARBA" id="ARBA00004123"/>
    </source>
</evidence>
<dbReference type="GO" id="GO:0004518">
    <property type="term" value="F:nuclease activity"/>
    <property type="evidence" value="ECO:0007669"/>
    <property type="project" value="UniProtKB-KW"/>
</dbReference>
<feature type="domain" description="DDE Tnp4" evidence="8">
    <location>
        <begin position="16"/>
        <end position="177"/>
    </location>
</feature>
<keyword evidence="6" id="KW-0378">Hydrolase</keyword>
<keyword evidence="4" id="KW-0540">Nuclease</keyword>